<proteinExistence type="predicted"/>
<reference evidence="2 3" key="1">
    <citation type="journal article" date="2019" name="ISME J.">
        <title>Candidatus Macondimonas diazotrophica, a novel gammaproteobacterial genus dominating crude-oil-contaminated coastal sediments.</title>
        <authorList>
            <person name="Karthikeyan S."/>
            <person name="Konstantinidis K."/>
        </authorList>
    </citation>
    <scope>NUCLEOTIDE SEQUENCE [LARGE SCALE GENOMIC DNA]</scope>
    <source>
        <strain evidence="2 3">KTK01</strain>
    </source>
</reference>
<accession>A0A4Z0F616</accession>
<sequence length="89" mass="9678">MNLSRLNASSAPNPTVIVQKTGSAGLFLVGLTLIMFAANLFGFTSIPWWLVFLPIYIFPALCLGFVILLLAWVVLAFVVGVAASFFRKN</sequence>
<evidence type="ECO:0000256" key="1">
    <source>
        <dbReference type="SAM" id="Phobius"/>
    </source>
</evidence>
<keyword evidence="3" id="KW-1185">Reference proteome</keyword>
<feature type="transmembrane region" description="Helical" evidence="1">
    <location>
        <begin position="26"/>
        <end position="50"/>
    </location>
</feature>
<keyword evidence="1" id="KW-0472">Membrane</keyword>
<evidence type="ECO:0000313" key="3">
    <source>
        <dbReference type="Proteomes" id="UP000297890"/>
    </source>
</evidence>
<dbReference type="AlphaFoldDB" id="A0A4Z0F616"/>
<evidence type="ECO:0000313" key="2">
    <source>
        <dbReference type="EMBL" id="TFZ81622.1"/>
    </source>
</evidence>
<dbReference type="Proteomes" id="UP000297890">
    <property type="component" value="Unassembled WGS sequence"/>
</dbReference>
<keyword evidence="1" id="KW-0812">Transmembrane</keyword>
<dbReference type="RefSeq" id="WP_135282587.1">
    <property type="nucleotide sequence ID" value="NZ_SRIO01000018.1"/>
</dbReference>
<name>A0A4Z0F616_9GAMM</name>
<protein>
    <submittedName>
        <fullName evidence="2">Uncharacterized protein</fullName>
    </submittedName>
</protein>
<gene>
    <name evidence="2" type="ORF">E4680_11610</name>
</gene>
<organism evidence="2 3">
    <name type="scientific">Candidatus Macondimonas diazotrophica</name>
    <dbReference type="NCBI Taxonomy" id="2305248"/>
    <lineage>
        <taxon>Bacteria</taxon>
        <taxon>Pseudomonadati</taxon>
        <taxon>Pseudomonadota</taxon>
        <taxon>Gammaproteobacteria</taxon>
        <taxon>Chromatiales</taxon>
        <taxon>Ectothiorhodospiraceae</taxon>
        <taxon>Candidatus Macondimonas</taxon>
    </lineage>
</organism>
<keyword evidence="1" id="KW-1133">Transmembrane helix</keyword>
<feature type="transmembrane region" description="Helical" evidence="1">
    <location>
        <begin position="56"/>
        <end position="86"/>
    </location>
</feature>
<dbReference type="EMBL" id="SRIO01000018">
    <property type="protein sequence ID" value="TFZ81622.1"/>
    <property type="molecule type" value="Genomic_DNA"/>
</dbReference>
<comment type="caution">
    <text evidence="2">The sequence shown here is derived from an EMBL/GenBank/DDBJ whole genome shotgun (WGS) entry which is preliminary data.</text>
</comment>